<dbReference type="eggNOG" id="arCOG00221">
    <property type="taxonomic scope" value="Archaea"/>
</dbReference>
<keyword evidence="1" id="KW-0732">Signal</keyword>
<dbReference type="KEGG" id="pog:Pogu_1081"/>
<dbReference type="SUPFAM" id="SSF53850">
    <property type="entry name" value="Periplasmic binding protein-like II"/>
    <property type="match status" value="1"/>
</dbReference>
<dbReference type="Pfam" id="PF01547">
    <property type="entry name" value="SBP_bac_1"/>
    <property type="match status" value="1"/>
</dbReference>
<dbReference type="Proteomes" id="UP000009062">
    <property type="component" value="Chromosome"/>
</dbReference>
<accession>H6Q8M6</accession>
<dbReference type="PANTHER" id="PTHR30006:SF24">
    <property type="entry name" value="SLL0237 PROTEIN"/>
    <property type="match status" value="1"/>
</dbReference>
<reference evidence="3 4" key="1">
    <citation type="journal article" date="2012" name="Stand. Genomic Sci.">
        <title>Complete genome sequence of Pyrobaculum oguniense.</title>
        <authorList>
            <person name="Bernick D.L."/>
            <person name="Karplus K."/>
            <person name="Lui L.M."/>
            <person name="Coker J.K."/>
            <person name="Murphy J.N."/>
            <person name="Chan P.P."/>
            <person name="Cozen A.E."/>
            <person name="Lowe T.M."/>
        </authorList>
    </citation>
    <scope>NUCLEOTIDE SEQUENCE [LARGE SCALE GENOMIC DNA]</scope>
    <source>
        <strain evidence="3 4">TE7</strain>
    </source>
</reference>
<protein>
    <submittedName>
        <fullName evidence="3">ABC-type Fe3+ transport system, periplasmic component</fullName>
    </submittedName>
</protein>
<dbReference type="HOGENOM" id="CLU_032622_0_0_2"/>
<proteinExistence type="predicted"/>
<dbReference type="PANTHER" id="PTHR30006">
    <property type="entry name" value="THIAMINE-BINDING PERIPLASMIC PROTEIN-RELATED"/>
    <property type="match status" value="1"/>
</dbReference>
<evidence type="ECO:0000256" key="2">
    <source>
        <dbReference type="SAM" id="MobiDB-lite"/>
    </source>
</evidence>
<sequence length="513" mass="55707">MRTGLLVTLVAIVIVAILAVYLATQPPTQPQPTSPTTTTTSPTTSPPAPSPTSPPTPSPSPSQSPTPSPSPSPTPTTTQPAQTCDKLVVLTRHPTDILDATRDLFLKSDVAKKYGVKDVVFRPLAAAQWRPLIERGEADAAWGGGPTLFDSLYKDGLLLPLEGDEVNAAIAQIPKTVAGMPMMRVGPDGKVYWVAWAISSFGITINTKVLRTAGVPEPKTWRDLASLEYGKALLKGMPVTGLAQLTRSTSNTRIAEIILQAYGWDQGWVVITLTAANGKVYGGSEPVRDAVIAGDIGAGWTIDFYGYTAQLQNPDTKYVIPPDTSVNGDPIAVVKNTKCRAAAEAFVAWVITEGQVVVFDPKINRMPVNPNAFNTPQGRQRPDLKSVYDQLLQLKTIEFNDTLALAVEYVVMNYFDAAITDNIDILQQAWLKLVKALNDGRIDRAKAEELARRLGEPVTFVDPDTGQPVKLSLEYAMKINDRIGRDAAYRDKVYAAWRDAARKKYQEVASQIP</sequence>
<dbReference type="AlphaFoldDB" id="H6Q8M6"/>
<dbReference type="STRING" id="698757.Pogu_1081"/>
<dbReference type="EMBL" id="CP003316">
    <property type="protein sequence ID" value="AFA39108.1"/>
    <property type="molecule type" value="Genomic_DNA"/>
</dbReference>
<feature type="compositionally biased region" description="Low complexity" evidence="2">
    <location>
        <begin position="34"/>
        <end position="43"/>
    </location>
</feature>
<dbReference type="InterPro" id="IPR006059">
    <property type="entry name" value="SBP"/>
</dbReference>
<keyword evidence="4" id="KW-1185">Reference proteome</keyword>
<feature type="compositionally biased region" description="Pro residues" evidence="2">
    <location>
        <begin position="44"/>
        <end position="74"/>
    </location>
</feature>
<evidence type="ECO:0000313" key="4">
    <source>
        <dbReference type="Proteomes" id="UP000009062"/>
    </source>
</evidence>
<dbReference type="Gene3D" id="3.40.190.10">
    <property type="entry name" value="Periplasmic binding protein-like II"/>
    <property type="match status" value="2"/>
</dbReference>
<name>H6Q8M6_PYROT</name>
<organism evidence="3 4">
    <name type="scientific">Pyrobaculum oguniense (strain DSM 13380 / JCM 10595 / TE7)</name>
    <dbReference type="NCBI Taxonomy" id="698757"/>
    <lineage>
        <taxon>Archaea</taxon>
        <taxon>Thermoproteota</taxon>
        <taxon>Thermoprotei</taxon>
        <taxon>Thermoproteales</taxon>
        <taxon>Thermoproteaceae</taxon>
        <taxon>Pyrobaculum</taxon>
    </lineage>
</organism>
<evidence type="ECO:0000313" key="3">
    <source>
        <dbReference type="EMBL" id="AFA39108.1"/>
    </source>
</evidence>
<feature type="region of interest" description="Disordered" evidence="2">
    <location>
        <begin position="25"/>
        <end position="82"/>
    </location>
</feature>
<evidence type="ECO:0000256" key="1">
    <source>
        <dbReference type="ARBA" id="ARBA00022729"/>
    </source>
</evidence>
<gene>
    <name evidence="3" type="ordered locus">Pogu_1081</name>
</gene>